<sequence length="297" mass="32571">MTTVIERDTVIPTEDGRELAGRWFEPASDPVGVVVIAPAMATPGRFYRSFATWLSEQGLRTLTFDLRGVGGSARGHVRAESADMLRWAGDAAAALRHARDHADGLPISWVGHSLGGQVLPFVDHEDLAGAVLVATGSGYWRLAPPRLRRTVPLLWYAVAPVTSRLLGYFPGRRLRMVGDLPAGVMLQWARWCRHPDYIASESVEVRERFATVRTPIVALAFTDDSMMSRGSLDSLLRWYRRTTPRVVESSPEDLGVGPIGHFGLFRSGSRPLWDTLVLPHLATTHAPARPVPAGPGQ</sequence>
<dbReference type="EMBL" id="VFOP01000001">
    <property type="protein sequence ID" value="TQL49068.1"/>
    <property type="molecule type" value="Genomic_DNA"/>
</dbReference>
<dbReference type="Gene3D" id="3.40.50.1820">
    <property type="entry name" value="alpha/beta hydrolase"/>
    <property type="match status" value="1"/>
</dbReference>
<evidence type="ECO:0000313" key="2">
    <source>
        <dbReference type="EMBL" id="TQL49068.1"/>
    </source>
</evidence>
<gene>
    <name evidence="2" type="ORF">FB467_0133</name>
</gene>
<dbReference type="RefSeq" id="WP_141783375.1">
    <property type="nucleotide sequence ID" value="NZ_BAAAIK010000008.1"/>
</dbReference>
<comment type="caution">
    <text evidence="2">The sequence shown here is derived from an EMBL/GenBank/DDBJ whole genome shotgun (WGS) entry which is preliminary data.</text>
</comment>
<proteinExistence type="predicted"/>
<accession>A0A542YLV7</accession>
<keyword evidence="3" id="KW-1185">Reference proteome</keyword>
<dbReference type="SUPFAM" id="SSF53474">
    <property type="entry name" value="alpha/beta-Hydrolases"/>
    <property type="match status" value="1"/>
</dbReference>
<dbReference type="Pfam" id="PF12146">
    <property type="entry name" value="Hydrolase_4"/>
    <property type="match status" value="1"/>
</dbReference>
<dbReference type="AlphaFoldDB" id="A0A542YLV7"/>
<dbReference type="OrthoDB" id="4536625at2"/>
<evidence type="ECO:0000313" key="3">
    <source>
        <dbReference type="Proteomes" id="UP000319516"/>
    </source>
</evidence>
<dbReference type="Proteomes" id="UP000319516">
    <property type="component" value="Unassembled WGS sequence"/>
</dbReference>
<keyword evidence="2" id="KW-0378">Hydrolase</keyword>
<feature type="domain" description="Serine aminopeptidase S33" evidence="1">
    <location>
        <begin position="29"/>
        <end position="146"/>
    </location>
</feature>
<dbReference type="InterPro" id="IPR017208">
    <property type="entry name" value="UCP037442_abhydr"/>
</dbReference>
<dbReference type="GO" id="GO:0016787">
    <property type="term" value="F:hydrolase activity"/>
    <property type="evidence" value="ECO:0007669"/>
    <property type="project" value="UniProtKB-KW"/>
</dbReference>
<dbReference type="PIRSF" id="PIRSF037442">
    <property type="entry name" value="UCP037442_abhydr"/>
    <property type="match status" value="1"/>
</dbReference>
<protein>
    <submittedName>
        <fullName evidence="2">Putative alpha/beta hydrolase</fullName>
    </submittedName>
</protein>
<name>A0A542YLV7_9MICO</name>
<dbReference type="InterPro" id="IPR029058">
    <property type="entry name" value="AB_hydrolase_fold"/>
</dbReference>
<dbReference type="InterPro" id="IPR022742">
    <property type="entry name" value="Hydrolase_4"/>
</dbReference>
<evidence type="ECO:0000259" key="1">
    <source>
        <dbReference type="Pfam" id="PF12146"/>
    </source>
</evidence>
<reference evidence="2 3" key="1">
    <citation type="submission" date="2019-06" db="EMBL/GenBank/DDBJ databases">
        <title>Sequencing the genomes of 1000 actinobacteria strains.</title>
        <authorList>
            <person name="Klenk H.-P."/>
        </authorList>
    </citation>
    <scope>NUCLEOTIDE SEQUENCE [LARGE SCALE GENOMIC DNA]</scope>
    <source>
        <strain evidence="2 3">DSM 12335</strain>
    </source>
</reference>
<organism evidence="2 3">
    <name type="scientific">Ornithinicoccus hortensis</name>
    <dbReference type="NCBI Taxonomy" id="82346"/>
    <lineage>
        <taxon>Bacteria</taxon>
        <taxon>Bacillati</taxon>
        <taxon>Actinomycetota</taxon>
        <taxon>Actinomycetes</taxon>
        <taxon>Micrococcales</taxon>
        <taxon>Intrasporangiaceae</taxon>
        <taxon>Ornithinicoccus</taxon>
    </lineage>
</organism>